<feature type="region of interest" description="Disordered" evidence="1">
    <location>
        <begin position="588"/>
        <end position="647"/>
    </location>
</feature>
<feature type="compositionally biased region" description="Low complexity" evidence="1">
    <location>
        <begin position="271"/>
        <end position="285"/>
    </location>
</feature>
<dbReference type="SUPFAM" id="SSF46565">
    <property type="entry name" value="Chaperone J-domain"/>
    <property type="match status" value="1"/>
</dbReference>
<feature type="compositionally biased region" description="Basic and acidic residues" evidence="1">
    <location>
        <begin position="601"/>
        <end position="613"/>
    </location>
</feature>
<feature type="region of interest" description="Disordered" evidence="1">
    <location>
        <begin position="1"/>
        <end position="55"/>
    </location>
</feature>
<feature type="region of interest" description="Disordered" evidence="1">
    <location>
        <begin position="188"/>
        <end position="285"/>
    </location>
</feature>
<feature type="compositionally biased region" description="Acidic residues" evidence="1">
    <location>
        <begin position="298"/>
        <end position="314"/>
    </location>
</feature>
<dbReference type="PANTHER" id="PTHR47422">
    <property type="entry name" value="DNAJ HEAT SHOCK N-TERMINAL DOMAIN-CONTAINING PROTEIN"/>
    <property type="match status" value="1"/>
</dbReference>
<dbReference type="OrthoDB" id="513763at2759"/>
<feature type="domain" description="J" evidence="2">
    <location>
        <begin position="367"/>
        <end position="431"/>
    </location>
</feature>
<dbReference type="InterPro" id="IPR036869">
    <property type="entry name" value="J_dom_sf"/>
</dbReference>
<dbReference type="STRING" id="3076.A0A2P6U0G5"/>
<dbReference type="Gene3D" id="1.10.287.110">
    <property type="entry name" value="DnaJ domain"/>
    <property type="match status" value="1"/>
</dbReference>
<protein>
    <submittedName>
        <fullName evidence="3">Molecular chaperone</fullName>
    </submittedName>
</protein>
<name>A0A2P6U0G5_CHLSO</name>
<dbReference type="EMBL" id="LHPG02000003">
    <property type="protein sequence ID" value="PRW59804.1"/>
    <property type="molecule type" value="Genomic_DNA"/>
</dbReference>
<dbReference type="AlphaFoldDB" id="A0A2P6U0G5"/>
<evidence type="ECO:0000313" key="3">
    <source>
        <dbReference type="EMBL" id="PRW59804.1"/>
    </source>
</evidence>
<organism evidence="3 4">
    <name type="scientific">Chlorella sorokiniana</name>
    <name type="common">Freshwater green alga</name>
    <dbReference type="NCBI Taxonomy" id="3076"/>
    <lineage>
        <taxon>Eukaryota</taxon>
        <taxon>Viridiplantae</taxon>
        <taxon>Chlorophyta</taxon>
        <taxon>core chlorophytes</taxon>
        <taxon>Trebouxiophyceae</taxon>
        <taxon>Chlorellales</taxon>
        <taxon>Chlorellaceae</taxon>
        <taxon>Chlorella clade</taxon>
        <taxon>Chlorella</taxon>
    </lineage>
</organism>
<feature type="compositionally biased region" description="Low complexity" evidence="1">
    <location>
        <begin position="201"/>
        <end position="213"/>
    </location>
</feature>
<accession>A0A2P6U0G5</accession>
<dbReference type="SMART" id="SM00271">
    <property type="entry name" value="DnaJ"/>
    <property type="match status" value="1"/>
</dbReference>
<reference evidence="3 4" key="1">
    <citation type="journal article" date="2018" name="Plant J.">
        <title>Genome sequences of Chlorella sorokiniana UTEX 1602 and Micractinium conductrix SAG 241.80: implications to maltose excretion by a green alga.</title>
        <authorList>
            <person name="Arriola M.B."/>
            <person name="Velmurugan N."/>
            <person name="Zhang Y."/>
            <person name="Plunkett M.H."/>
            <person name="Hondzo H."/>
            <person name="Barney B.M."/>
        </authorList>
    </citation>
    <scope>NUCLEOTIDE SEQUENCE [LARGE SCALE GENOMIC DNA]</scope>
    <source>
        <strain evidence="4">UTEX 1602</strain>
    </source>
</reference>
<gene>
    <name evidence="3" type="ORF">C2E21_1510</name>
</gene>
<evidence type="ECO:0000256" key="1">
    <source>
        <dbReference type="SAM" id="MobiDB-lite"/>
    </source>
</evidence>
<dbReference type="InterPro" id="IPR001623">
    <property type="entry name" value="DnaJ_domain"/>
</dbReference>
<comment type="caution">
    <text evidence="3">The sequence shown here is derived from an EMBL/GenBank/DDBJ whole genome shotgun (WGS) entry which is preliminary data.</text>
</comment>
<proteinExistence type="predicted"/>
<dbReference type="PANTHER" id="PTHR47422:SF1">
    <property type="entry name" value="DNAJ HEAT SHOCK N-TERMINAL DOMAIN-CONTAINING PROTEIN"/>
    <property type="match status" value="1"/>
</dbReference>
<feature type="region of interest" description="Disordered" evidence="1">
    <location>
        <begin position="483"/>
        <end position="518"/>
    </location>
</feature>
<evidence type="ECO:0000259" key="2">
    <source>
        <dbReference type="PROSITE" id="PS50076"/>
    </source>
</evidence>
<dbReference type="Proteomes" id="UP000239899">
    <property type="component" value="Unassembled WGS sequence"/>
</dbReference>
<dbReference type="Pfam" id="PF12572">
    <property type="entry name" value="DUF3752"/>
    <property type="match status" value="1"/>
</dbReference>
<dbReference type="CDD" id="cd06257">
    <property type="entry name" value="DnaJ"/>
    <property type="match status" value="1"/>
</dbReference>
<feature type="compositionally biased region" description="Acidic residues" evidence="1">
    <location>
        <begin position="258"/>
        <end position="270"/>
    </location>
</feature>
<dbReference type="Pfam" id="PF00226">
    <property type="entry name" value="DnaJ"/>
    <property type="match status" value="1"/>
</dbReference>
<sequence length="673" mass="70977">MGSHKDKHSSKHKHRSKEKKRGRDKERKHKKEKKRRRSSSSSGSSSSDGDGGRIDVNRQLAMGRAAARAVREILAYNHELRKELRELVRTLDGGGALEVAGIPDAFLRSRLALLLDNLVQLRRNSAGQYFKRRGAEATVLSFVAPLLEESAEQLAPYKQASQKFAEEAAAAEAAAQAADAAAGAAAANGGVAEGEERAQRGASPAPAGPQIGPAGPPPQQQHEQQEGLVESDGDGSDGEGAAVAGPSIGPAAFPPVVDAEEPMEGQEEELAAGARRAAGPAMPPAEWLAAAAQMEYPLSDEEGPGAGEEEEEDFMVGPPPPEVAEELDAASMDERTAEVARVIRVLAAHAAELAKATAAEAAERPPDAYDVLGVEHDAPAAEVKKRYWRLSLLIHPDKCDHPKAHDAFQAVTGAAKELQDAALRKKVDERRQDAELRREFAAIAAREERERQWRIAKGQATAADLAGPVAPQQVGVQRETWMTELPPERSQPSAAPMPTAPFQGFSAEGVQSRGDTSGWTMTPQQRAAQLEGGGAGAAGAPLLLTSAAGADGGVAAANPRAAARMAAAVDAYNASGRAKSLMEVHQERLAAGGEKKKRKKDKGEKGSKGDAKSSGKAADLDYDPAQHPWRPFDREKDLGPGLNAKAKAEDLLKGQRALGSKFSGGQGGGRTFL</sequence>
<evidence type="ECO:0000313" key="4">
    <source>
        <dbReference type="Proteomes" id="UP000239899"/>
    </source>
</evidence>
<feature type="compositionally biased region" description="Low complexity" evidence="1">
    <location>
        <begin position="39"/>
        <end position="48"/>
    </location>
</feature>
<keyword evidence="4" id="KW-1185">Reference proteome</keyword>
<dbReference type="InterPro" id="IPR022226">
    <property type="entry name" value="DUF3752"/>
</dbReference>
<feature type="region of interest" description="Disordered" evidence="1">
    <location>
        <begin position="298"/>
        <end position="323"/>
    </location>
</feature>
<dbReference type="PRINTS" id="PR00625">
    <property type="entry name" value="JDOMAIN"/>
</dbReference>
<dbReference type="PROSITE" id="PS50076">
    <property type="entry name" value="DNAJ_2"/>
    <property type="match status" value="1"/>
</dbReference>
<feature type="compositionally biased region" description="Basic residues" evidence="1">
    <location>
        <begin position="1"/>
        <end position="38"/>
    </location>
</feature>